<evidence type="ECO:0000313" key="1">
    <source>
        <dbReference type="EMBL" id="CAP16504.1"/>
    </source>
</evidence>
<evidence type="ECO:0000313" key="2">
    <source>
        <dbReference type="Proteomes" id="UP000001026"/>
    </source>
</evidence>
<organism evidence="1 2">
    <name type="scientific">Prochlorococcus marinus subsp. pastoris (strain CCMP1986 / NIES-2087 / MED4)</name>
    <dbReference type="NCBI Taxonomy" id="59919"/>
    <lineage>
        <taxon>Bacteria</taxon>
        <taxon>Bacillati</taxon>
        <taxon>Cyanobacteriota</taxon>
        <taxon>Cyanophyceae</taxon>
        <taxon>Synechococcales</taxon>
        <taxon>Prochlorococcaceae</taxon>
        <taxon>Prochlorococcus</taxon>
    </lineage>
</organism>
<protein>
    <submittedName>
        <fullName evidence="1">Uncharacterized protein</fullName>
    </submittedName>
</protein>
<name>A8WIL6_PROMP</name>
<dbReference type="HOGENOM" id="CLU_3357744_0_0_3"/>
<dbReference type="STRING" id="59919.PMM1999"/>
<reference evidence="1 2" key="1">
    <citation type="journal article" date="2003" name="Nature">
        <title>Genome divergence in two Prochlorococcus ecotypes reflects oceanic niche differentiation.</title>
        <authorList>
            <person name="Rocap G."/>
            <person name="Larimer F.W."/>
            <person name="Lamerdin J.E."/>
            <person name="Malfatti S."/>
            <person name="Chain P."/>
            <person name="Ahlgren N.A."/>
            <person name="Arellano A."/>
            <person name="Coleman M."/>
            <person name="Hauser L."/>
            <person name="Hess W.R."/>
            <person name="Johnson Z.I."/>
            <person name="Land M.L."/>
            <person name="Lindell D."/>
            <person name="Post A.F."/>
            <person name="Regala W."/>
            <person name="Shah M."/>
            <person name="Shaw S.L."/>
            <person name="Steglich C."/>
            <person name="Sullivan M.B."/>
            <person name="Ting C.S."/>
            <person name="Tolonen A."/>
            <person name="Webb E.A."/>
            <person name="Zinser E.R."/>
            <person name="Chisholm S.W."/>
        </authorList>
    </citation>
    <scope>NUCLEOTIDE SEQUENCE [LARGE SCALE GENOMIC DNA]</scope>
    <source>
        <strain evidence="2">CCMP1986 / NIES-2087 / MED4</strain>
    </source>
</reference>
<sequence length="38" mass="4509">MNTRKKNPKRGVGKTETNTEWLDKVINQLINKDFSQYL</sequence>
<accession>A8WIL6</accession>
<gene>
    <name evidence="1" type="ordered locus">PMM1999</name>
</gene>
<dbReference type="KEGG" id="pmm:PMM1999"/>
<dbReference type="AlphaFoldDB" id="A8WIL6"/>
<dbReference type="Proteomes" id="UP000001026">
    <property type="component" value="Chromosome"/>
</dbReference>
<dbReference type="EMBL" id="BX548174">
    <property type="protein sequence ID" value="CAP16504.1"/>
    <property type="molecule type" value="Genomic_DNA"/>
</dbReference>
<proteinExistence type="predicted"/>